<dbReference type="AlphaFoldDB" id="M1P1G3"/>
<dbReference type="InterPro" id="IPR018247">
    <property type="entry name" value="EF_Hand_1_Ca_BS"/>
</dbReference>
<dbReference type="Gene3D" id="1.10.238.10">
    <property type="entry name" value="EF-hand"/>
    <property type="match status" value="1"/>
</dbReference>
<evidence type="ECO:0000313" key="3">
    <source>
        <dbReference type="EMBL" id="AGF77353.1"/>
    </source>
</evidence>
<keyword evidence="4" id="KW-1185">Reference proteome</keyword>
<organism evidence="3 4">
    <name type="scientific">Desulfocapsa sulfexigens (strain DSM 10523 / SB164P1)</name>
    <dbReference type="NCBI Taxonomy" id="1167006"/>
    <lineage>
        <taxon>Bacteria</taxon>
        <taxon>Pseudomonadati</taxon>
        <taxon>Thermodesulfobacteriota</taxon>
        <taxon>Desulfobulbia</taxon>
        <taxon>Desulfobulbales</taxon>
        <taxon>Desulfocapsaceae</taxon>
        <taxon>Desulfocapsa</taxon>
    </lineage>
</organism>
<dbReference type="SMART" id="SM00054">
    <property type="entry name" value="EFh"/>
    <property type="match status" value="2"/>
</dbReference>
<dbReference type="KEGG" id="dsf:UWK_00775"/>
<feature type="domain" description="EF-hand" evidence="2">
    <location>
        <begin position="24"/>
        <end position="59"/>
    </location>
</feature>
<proteinExistence type="predicted"/>
<dbReference type="Pfam" id="PF13499">
    <property type="entry name" value="EF-hand_7"/>
    <property type="match status" value="1"/>
</dbReference>
<dbReference type="HOGENOM" id="CLU_1774416_0_0_7"/>
<dbReference type="PROSITE" id="PS00018">
    <property type="entry name" value="EF_HAND_1"/>
    <property type="match status" value="2"/>
</dbReference>
<feature type="region of interest" description="Disordered" evidence="1">
    <location>
        <begin position="17"/>
        <end position="41"/>
    </location>
</feature>
<dbReference type="InterPro" id="IPR011992">
    <property type="entry name" value="EF-hand-dom_pair"/>
</dbReference>
<feature type="compositionally biased region" description="Basic and acidic residues" evidence="1">
    <location>
        <begin position="29"/>
        <end position="41"/>
    </location>
</feature>
<accession>M1P1G3</accession>
<dbReference type="SUPFAM" id="SSF47473">
    <property type="entry name" value="EF-hand"/>
    <property type="match status" value="1"/>
</dbReference>
<name>M1P1G3_DESSD</name>
<sequence>MNGISGSYSYSFANMQQAQGARQGQGKGAEGRFNKLDADKNGAIDQAELQTMADKMSGMTGQTMNVAEVAKTYDANNDGLMDRGEMESMMREIQEKTGGLRSGAASLQSHAAYQSNAENDSFSTLMDMFGEQEEDPEDYSPVNIQA</sequence>
<dbReference type="GO" id="GO:0005509">
    <property type="term" value="F:calcium ion binding"/>
    <property type="evidence" value="ECO:0007669"/>
    <property type="project" value="InterPro"/>
</dbReference>
<evidence type="ECO:0000256" key="1">
    <source>
        <dbReference type="SAM" id="MobiDB-lite"/>
    </source>
</evidence>
<dbReference type="EMBL" id="CP003985">
    <property type="protein sequence ID" value="AGF77353.1"/>
    <property type="molecule type" value="Genomic_DNA"/>
</dbReference>
<dbReference type="PROSITE" id="PS50222">
    <property type="entry name" value="EF_HAND_2"/>
    <property type="match status" value="2"/>
</dbReference>
<evidence type="ECO:0000259" key="2">
    <source>
        <dbReference type="PROSITE" id="PS50222"/>
    </source>
</evidence>
<dbReference type="InterPro" id="IPR002048">
    <property type="entry name" value="EF_hand_dom"/>
</dbReference>
<gene>
    <name evidence="3" type="ordered locus">UWK_00775</name>
</gene>
<protein>
    <recommendedName>
        <fullName evidence="2">EF-hand domain-containing protein</fullName>
    </recommendedName>
</protein>
<evidence type="ECO:0000313" key="4">
    <source>
        <dbReference type="Proteomes" id="UP000011721"/>
    </source>
</evidence>
<reference evidence="4" key="1">
    <citation type="journal article" date="2013" name="Stand. Genomic Sci.">
        <title>Complete genome sequence of Desulfocapsa sulfexigens, a marine deltaproteobacterium specialized in disproportionating inorganic sulfur compounds.</title>
        <authorList>
            <person name="Finster K.W."/>
            <person name="Kjeldsen K.U."/>
            <person name="Kube M."/>
            <person name="Reinhardt R."/>
            <person name="Mussmann M."/>
            <person name="Amann R."/>
            <person name="Schreiber L."/>
        </authorList>
    </citation>
    <scope>NUCLEOTIDE SEQUENCE [LARGE SCALE GENOMIC DNA]</scope>
    <source>
        <strain evidence="4">DSM 10523 / SB164P1</strain>
    </source>
</reference>
<feature type="domain" description="EF-hand" evidence="2">
    <location>
        <begin position="61"/>
        <end position="96"/>
    </location>
</feature>
<dbReference type="Proteomes" id="UP000011721">
    <property type="component" value="Chromosome"/>
</dbReference>
<dbReference type="RefSeq" id="WP_015403049.1">
    <property type="nucleotide sequence ID" value="NC_020304.1"/>
</dbReference>